<dbReference type="Pfam" id="PF13098">
    <property type="entry name" value="Thioredoxin_2"/>
    <property type="match status" value="1"/>
</dbReference>
<organism evidence="11 12">
    <name type="scientific">Mariniflexile aquimaris</name>
    <dbReference type="NCBI Taxonomy" id="881009"/>
    <lineage>
        <taxon>Bacteria</taxon>
        <taxon>Pseudomonadati</taxon>
        <taxon>Bacteroidota</taxon>
        <taxon>Flavobacteriia</taxon>
        <taxon>Flavobacteriales</taxon>
        <taxon>Flavobacteriaceae</taxon>
        <taxon>Mariniflexile</taxon>
    </lineage>
</organism>
<dbReference type="PANTHER" id="PTHR32234:SF0">
    <property type="entry name" value="THIOL:DISULFIDE INTERCHANGE PROTEIN DSBD"/>
    <property type="match status" value="1"/>
</dbReference>
<evidence type="ECO:0000259" key="8">
    <source>
        <dbReference type="Pfam" id="PF02683"/>
    </source>
</evidence>
<dbReference type="Proteomes" id="UP001597011">
    <property type="component" value="Unassembled WGS sequence"/>
</dbReference>
<feature type="domain" description="Thiol:disulfide interchange protein DsbD N-terminal" evidence="9">
    <location>
        <begin position="34"/>
        <end position="142"/>
    </location>
</feature>
<comment type="subcellular location">
    <subcellularLocation>
        <location evidence="1">Membrane</location>
        <topology evidence="1">Multi-pass membrane protein</topology>
    </subcellularLocation>
</comment>
<dbReference type="RefSeq" id="WP_379938592.1">
    <property type="nucleotide sequence ID" value="NZ_JBHTIB010000002.1"/>
</dbReference>
<dbReference type="Pfam" id="PF11412">
    <property type="entry name" value="DsbD_N"/>
    <property type="match status" value="1"/>
</dbReference>
<proteinExistence type="predicted"/>
<evidence type="ECO:0000256" key="1">
    <source>
        <dbReference type="ARBA" id="ARBA00004141"/>
    </source>
</evidence>
<dbReference type="InterPro" id="IPR028250">
    <property type="entry name" value="DsbDN"/>
</dbReference>
<protein>
    <submittedName>
        <fullName evidence="11">Protein-disulfide reductase DsbD family protein</fullName>
    </submittedName>
</protein>
<dbReference type="Pfam" id="PF02683">
    <property type="entry name" value="DsbD_TM"/>
    <property type="match status" value="1"/>
</dbReference>
<dbReference type="InterPro" id="IPR003834">
    <property type="entry name" value="Cyt_c_assmbl_TM_dom"/>
</dbReference>
<evidence type="ECO:0000256" key="3">
    <source>
        <dbReference type="ARBA" id="ARBA00022748"/>
    </source>
</evidence>
<evidence type="ECO:0000313" key="12">
    <source>
        <dbReference type="Proteomes" id="UP001597011"/>
    </source>
</evidence>
<name>A0ABW3BNT5_9FLAO</name>
<comment type="caution">
    <text evidence="11">The sequence shown here is derived from an EMBL/GenBank/DDBJ whole genome shotgun (WGS) entry which is preliminary data.</text>
</comment>
<dbReference type="InterPro" id="IPR012336">
    <property type="entry name" value="Thioredoxin-like_fold"/>
</dbReference>
<reference evidence="12" key="1">
    <citation type="journal article" date="2019" name="Int. J. Syst. Evol. Microbiol.">
        <title>The Global Catalogue of Microorganisms (GCM) 10K type strain sequencing project: providing services to taxonomists for standard genome sequencing and annotation.</title>
        <authorList>
            <consortium name="The Broad Institute Genomics Platform"/>
            <consortium name="The Broad Institute Genome Sequencing Center for Infectious Disease"/>
            <person name="Wu L."/>
            <person name="Ma J."/>
        </authorList>
    </citation>
    <scope>NUCLEOTIDE SEQUENCE [LARGE SCALE GENOMIC DNA]</scope>
    <source>
        <strain evidence="12">CCUG 60529</strain>
    </source>
</reference>
<evidence type="ECO:0000256" key="6">
    <source>
        <dbReference type="SAM" id="Phobius"/>
    </source>
</evidence>
<keyword evidence="2 6" id="KW-0812">Transmembrane</keyword>
<feature type="transmembrane region" description="Helical" evidence="6">
    <location>
        <begin position="399"/>
        <end position="417"/>
    </location>
</feature>
<gene>
    <name evidence="11" type="ORF">ACFQ0I_01130</name>
</gene>
<sequence>MKKLVFIFLLTFSTALIAQIQNPIKWSTSVEKISDKEYDLVITAEIEQDWHLYSQYTADGGSLPIFISKKEDEKNFELMGKAKESDTVKKYNDIFEVYETFFEHKAVLKQRILLKNDNVTRANINLTGQVCKEVCLQIDEDFSFALTSNSNTEAITTTAPANNDAVNNLLYGMSVDDLKKSDLACENGSIANVATTKNNSKSLWNIFGLGFLGGLLALLTPCVFPMIPLTVSFFTKKGTQNNKAGVYKALLYGFFIFAVYILLSVPFHLLDTVNPDILNDISTNVWLNVIFFLIFMFFAFSFFGYYELTLPSSWTNKTTQGENAGGILGIFFMALTLAIVSFSCTGPILGSLLAGSLTADGGAWQLTAGMSGFGVSLGLPFALFAMFPNLLNALPKSGGWLNTTKVVLGFFELALAFKFLSNADLVKHWGILKIEPFLILWIIIFAGLALYLFGKIKFPHDSPIKKLSFSRISFGILVSAFVIYLASGFRLNKETNTFSSLTLLSGLAPPVGYSFMYPNDCPNNLTCFKDLKTGIAYAKKVNKPIMLDFTGYACVNCRKMEEHVWSSKKIDNYLRNDYVIISLYVDDKKELPQEEQVLVNRINGGTRKLVNYGHKWANFQTQFFQSNSQPFYVILDSEGKKIISEAVGYTPDEVAYAEFLECGLTISKELSQKEFSGFNFTAPETNK</sequence>
<evidence type="ECO:0000256" key="7">
    <source>
        <dbReference type="SAM" id="SignalP"/>
    </source>
</evidence>
<evidence type="ECO:0000256" key="4">
    <source>
        <dbReference type="ARBA" id="ARBA00022989"/>
    </source>
</evidence>
<keyword evidence="4 6" id="KW-1133">Transmembrane helix</keyword>
<feature type="transmembrane region" description="Helical" evidence="6">
    <location>
        <begin position="437"/>
        <end position="454"/>
    </location>
</feature>
<feature type="transmembrane region" description="Helical" evidence="6">
    <location>
        <begin position="206"/>
        <end position="234"/>
    </location>
</feature>
<dbReference type="PANTHER" id="PTHR32234">
    <property type="entry name" value="THIOL:DISULFIDE INTERCHANGE PROTEIN DSBD"/>
    <property type="match status" value="1"/>
</dbReference>
<keyword evidence="12" id="KW-1185">Reference proteome</keyword>
<evidence type="ECO:0000256" key="2">
    <source>
        <dbReference type="ARBA" id="ARBA00022692"/>
    </source>
</evidence>
<evidence type="ECO:0000259" key="10">
    <source>
        <dbReference type="Pfam" id="PF13098"/>
    </source>
</evidence>
<dbReference type="EMBL" id="JBHTIB010000002">
    <property type="protein sequence ID" value="MFD0834350.1"/>
    <property type="molecule type" value="Genomic_DNA"/>
</dbReference>
<dbReference type="Gene3D" id="3.40.30.10">
    <property type="entry name" value="Glutaredoxin"/>
    <property type="match status" value="1"/>
</dbReference>
<feature type="transmembrane region" description="Helical" evidence="6">
    <location>
        <begin position="327"/>
        <end position="350"/>
    </location>
</feature>
<evidence type="ECO:0000313" key="11">
    <source>
        <dbReference type="EMBL" id="MFD0834350.1"/>
    </source>
</evidence>
<feature type="signal peptide" evidence="7">
    <location>
        <begin position="1"/>
        <end position="18"/>
    </location>
</feature>
<accession>A0ABW3BNT5</accession>
<feature type="domain" description="Thioredoxin-like fold" evidence="10">
    <location>
        <begin position="538"/>
        <end position="653"/>
    </location>
</feature>
<feature type="transmembrane region" description="Helical" evidence="6">
    <location>
        <begin position="246"/>
        <end position="265"/>
    </location>
</feature>
<keyword evidence="5 6" id="KW-0472">Membrane</keyword>
<keyword evidence="3" id="KW-0201">Cytochrome c-type biogenesis</keyword>
<keyword evidence="7" id="KW-0732">Signal</keyword>
<dbReference type="SUPFAM" id="SSF52833">
    <property type="entry name" value="Thioredoxin-like"/>
    <property type="match status" value="1"/>
</dbReference>
<feature type="transmembrane region" description="Helical" evidence="6">
    <location>
        <begin position="474"/>
        <end position="491"/>
    </location>
</feature>
<feature type="transmembrane region" description="Helical" evidence="6">
    <location>
        <begin position="285"/>
        <end position="306"/>
    </location>
</feature>
<dbReference type="InterPro" id="IPR036249">
    <property type="entry name" value="Thioredoxin-like_sf"/>
</dbReference>
<feature type="chain" id="PRO_5045693451" evidence="7">
    <location>
        <begin position="19"/>
        <end position="687"/>
    </location>
</feature>
<evidence type="ECO:0000259" key="9">
    <source>
        <dbReference type="Pfam" id="PF11412"/>
    </source>
</evidence>
<feature type="transmembrane region" description="Helical" evidence="6">
    <location>
        <begin position="362"/>
        <end position="387"/>
    </location>
</feature>
<evidence type="ECO:0000256" key="5">
    <source>
        <dbReference type="ARBA" id="ARBA00023136"/>
    </source>
</evidence>
<feature type="domain" description="Cytochrome C biogenesis protein transmembrane" evidence="8">
    <location>
        <begin position="206"/>
        <end position="421"/>
    </location>
</feature>